<dbReference type="PANTHER" id="PTHR21573">
    <property type="entry name" value="ER MEMBRANE PROTEIN COMPLEX SUBUNIT 1"/>
    <property type="match status" value="1"/>
</dbReference>
<dbReference type="AlphaFoldDB" id="A0A8S9J9Y5"/>
<evidence type="ECO:0000256" key="8">
    <source>
        <dbReference type="ARBA" id="ARBA00023136"/>
    </source>
</evidence>
<accession>A0A8S9J9Y5</accession>
<keyword evidence="4 10" id="KW-0812">Transmembrane</keyword>
<keyword evidence="6" id="KW-0256">Endoplasmic reticulum</keyword>
<gene>
    <name evidence="12" type="ORF">F2Q68_00000382</name>
</gene>
<comment type="caution">
    <text evidence="12">The sequence shown here is derived from an EMBL/GenBank/DDBJ whole genome shotgun (WGS) entry which is preliminary data.</text>
</comment>
<feature type="domain" description="ER membrane protein complex subunit 1 C-terminal" evidence="11">
    <location>
        <begin position="2"/>
        <end position="121"/>
    </location>
</feature>
<evidence type="ECO:0000256" key="2">
    <source>
        <dbReference type="ARBA" id="ARBA00007904"/>
    </source>
</evidence>
<evidence type="ECO:0000313" key="13">
    <source>
        <dbReference type="Proteomes" id="UP000712281"/>
    </source>
</evidence>
<evidence type="ECO:0000256" key="3">
    <source>
        <dbReference type="ARBA" id="ARBA00020824"/>
    </source>
</evidence>
<keyword evidence="7 10" id="KW-1133">Transmembrane helix</keyword>
<protein>
    <recommendedName>
        <fullName evidence="3">ER membrane protein complex subunit 1</fullName>
    </recommendedName>
</protein>
<evidence type="ECO:0000256" key="1">
    <source>
        <dbReference type="ARBA" id="ARBA00004115"/>
    </source>
</evidence>
<dbReference type="InterPro" id="IPR011678">
    <property type="entry name" value="EMC1_C"/>
</dbReference>
<sequence>MNDEILALGKRFVDPRRTLNPSQAEKEEGIIPLTDSLPVIPQVHSYPLSILLFAPAKLESTTHVFAYGVDLFYTRLAPSKTYDSLTDDFNYALLLITIVALVAAIYITWILSKKKELSEKWR</sequence>
<feature type="transmembrane region" description="Helical" evidence="10">
    <location>
        <begin position="91"/>
        <end position="112"/>
    </location>
</feature>
<dbReference type="Pfam" id="PF07774">
    <property type="entry name" value="EMC1_C"/>
    <property type="match status" value="1"/>
</dbReference>
<keyword evidence="8 10" id="KW-0472">Membrane</keyword>
<comment type="similarity">
    <text evidence="2">Belongs to the EMC1 family.</text>
</comment>
<dbReference type="EMBL" id="QGKW02001660">
    <property type="protein sequence ID" value="KAF2578343.1"/>
    <property type="molecule type" value="Genomic_DNA"/>
</dbReference>
<evidence type="ECO:0000259" key="11">
    <source>
        <dbReference type="Pfam" id="PF07774"/>
    </source>
</evidence>
<comment type="subcellular location">
    <subcellularLocation>
        <location evidence="1">Endoplasmic reticulum membrane</location>
        <topology evidence="1">Single-pass type I membrane protein</topology>
    </subcellularLocation>
</comment>
<evidence type="ECO:0000256" key="7">
    <source>
        <dbReference type="ARBA" id="ARBA00022989"/>
    </source>
</evidence>
<evidence type="ECO:0000256" key="5">
    <source>
        <dbReference type="ARBA" id="ARBA00022729"/>
    </source>
</evidence>
<dbReference type="PANTHER" id="PTHR21573:SF0">
    <property type="entry name" value="ER MEMBRANE PROTEIN COMPLEX SUBUNIT 1"/>
    <property type="match status" value="1"/>
</dbReference>
<reference evidence="12" key="1">
    <citation type="submission" date="2019-12" db="EMBL/GenBank/DDBJ databases">
        <title>Genome sequencing and annotation of Brassica cretica.</title>
        <authorList>
            <person name="Studholme D.J."/>
            <person name="Sarris P.F."/>
        </authorList>
    </citation>
    <scope>NUCLEOTIDE SEQUENCE</scope>
    <source>
        <strain evidence="12">PFS-001/15</strain>
        <tissue evidence="12">Leaf</tissue>
    </source>
</reference>
<dbReference type="InterPro" id="IPR026895">
    <property type="entry name" value="EMC1"/>
</dbReference>
<proteinExistence type="inferred from homology"/>
<dbReference type="GO" id="GO:0072546">
    <property type="term" value="C:EMC complex"/>
    <property type="evidence" value="ECO:0007669"/>
    <property type="project" value="InterPro"/>
</dbReference>
<evidence type="ECO:0000256" key="10">
    <source>
        <dbReference type="SAM" id="Phobius"/>
    </source>
</evidence>
<evidence type="ECO:0000256" key="6">
    <source>
        <dbReference type="ARBA" id="ARBA00022824"/>
    </source>
</evidence>
<name>A0A8S9J9Y5_BRACR</name>
<evidence type="ECO:0000256" key="4">
    <source>
        <dbReference type="ARBA" id="ARBA00022692"/>
    </source>
</evidence>
<evidence type="ECO:0000256" key="9">
    <source>
        <dbReference type="ARBA" id="ARBA00023180"/>
    </source>
</evidence>
<organism evidence="12 13">
    <name type="scientific">Brassica cretica</name>
    <name type="common">Mustard</name>
    <dbReference type="NCBI Taxonomy" id="69181"/>
    <lineage>
        <taxon>Eukaryota</taxon>
        <taxon>Viridiplantae</taxon>
        <taxon>Streptophyta</taxon>
        <taxon>Embryophyta</taxon>
        <taxon>Tracheophyta</taxon>
        <taxon>Spermatophyta</taxon>
        <taxon>Magnoliopsida</taxon>
        <taxon>eudicotyledons</taxon>
        <taxon>Gunneridae</taxon>
        <taxon>Pentapetalae</taxon>
        <taxon>rosids</taxon>
        <taxon>malvids</taxon>
        <taxon>Brassicales</taxon>
        <taxon>Brassicaceae</taxon>
        <taxon>Brassiceae</taxon>
        <taxon>Brassica</taxon>
    </lineage>
</organism>
<dbReference type="Proteomes" id="UP000712281">
    <property type="component" value="Unassembled WGS sequence"/>
</dbReference>
<evidence type="ECO:0000313" key="12">
    <source>
        <dbReference type="EMBL" id="KAF2578343.1"/>
    </source>
</evidence>
<keyword evidence="5" id="KW-0732">Signal</keyword>
<dbReference type="GO" id="GO:0034975">
    <property type="term" value="P:protein folding in endoplasmic reticulum"/>
    <property type="evidence" value="ECO:0007669"/>
    <property type="project" value="TreeGrafter"/>
</dbReference>
<keyword evidence="9" id="KW-0325">Glycoprotein</keyword>